<gene>
    <name evidence="3" type="ORF">DVH02_12405</name>
</gene>
<evidence type="ECO:0000313" key="4">
    <source>
        <dbReference type="Proteomes" id="UP000253741"/>
    </source>
</evidence>
<dbReference type="EMBL" id="QQNA01000084">
    <property type="protein sequence ID" value="RDG37854.1"/>
    <property type="molecule type" value="Genomic_DNA"/>
</dbReference>
<name>A0A370BCD6_9ACTN</name>
<evidence type="ECO:0000256" key="1">
    <source>
        <dbReference type="SAM" id="MobiDB-lite"/>
    </source>
</evidence>
<evidence type="ECO:0000313" key="3">
    <source>
        <dbReference type="EMBL" id="RDG37854.1"/>
    </source>
</evidence>
<accession>A0A370BCD6</accession>
<feature type="region of interest" description="Disordered" evidence="1">
    <location>
        <begin position="1"/>
        <end position="23"/>
    </location>
</feature>
<proteinExistence type="predicted"/>
<keyword evidence="4" id="KW-1185">Reference proteome</keyword>
<feature type="compositionally biased region" description="Low complexity" evidence="1">
    <location>
        <begin position="566"/>
        <end position="596"/>
    </location>
</feature>
<dbReference type="AlphaFoldDB" id="A0A370BCD6"/>
<feature type="compositionally biased region" description="Gly residues" evidence="1">
    <location>
        <begin position="11"/>
        <end position="23"/>
    </location>
</feature>
<feature type="compositionally biased region" description="Basic and acidic residues" evidence="1">
    <location>
        <begin position="339"/>
        <end position="355"/>
    </location>
</feature>
<comment type="caution">
    <text evidence="3">The sequence shown here is derived from an EMBL/GenBank/DDBJ whole genome shotgun (WGS) entry which is preliminary data.</text>
</comment>
<keyword evidence="2" id="KW-1133">Transmembrane helix</keyword>
<dbReference type="RefSeq" id="WP_114623840.1">
    <property type="nucleotide sequence ID" value="NZ_QQNA01000084.1"/>
</dbReference>
<feature type="region of interest" description="Disordered" evidence="1">
    <location>
        <begin position="566"/>
        <end position="601"/>
    </location>
</feature>
<feature type="transmembrane region" description="Helical" evidence="2">
    <location>
        <begin position="623"/>
        <end position="641"/>
    </location>
</feature>
<sequence>MTGFQDSEGCGRPGQGTPAGTGVSGVVHQVVFRWDGNHGRQSTGMTAVSHSCSAERAEQLGRELGPLLWVSGTEGPRRPSFVRTLSRDGDIMLAQRWPTTDRSGRPSTVSHVLIGDSNILKTRLCLGLTHGGWENREKVEGAAGTQRQLTVRELQDLAGKRLPAMLELLPTVRDTLMLVTAEWLRDPAQRISLLTDEVRLPDRPDQDAAPLVYLGLFMLFGPWLGREWTFATYDTLDTHPLRLTCVPRWEPDTGESGPLARVIGRMSATPRYEHKMAVRLVDHVLAHPAAPPGVPHLVEELPDGAALDWTRRRDLLTRILSADRRPTAPARSQAPPPRPEPRSEPRPERRTEPRQETWQPSSPSPSPVASPAPVAHDDRTLHEVLRSYRHNDPTRRDRSAENLSERLRDLPDEHLVNELCSGVPSSDAVELLLRELGGHGRRHARRDEVRHRLCAEVLRNDLYLTPNGPHGPDDLHRPGNGLLSRTESTQRAADLFAWAVAPLARDERYLRDLGELLHRMSRDRPPTAVNWLRQAIIQPADGVVPDLPPALWQQILRDVISQKPSAATVRSATPTAAPTAGPSAAPTASRPPVNVRPAPPPARMPPLTLAARLSDFSNSPGCVLGVAGSLIVIFITTALLLL</sequence>
<evidence type="ECO:0000256" key="2">
    <source>
        <dbReference type="SAM" id="Phobius"/>
    </source>
</evidence>
<keyword evidence="2" id="KW-0472">Membrane</keyword>
<dbReference type="Proteomes" id="UP000253741">
    <property type="component" value="Unassembled WGS sequence"/>
</dbReference>
<keyword evidence="2" id="KW-0812">Transmembrane</keyword>
<organism evidence="3 4">
    <name type="scientific">Streptomyces corynorhini</name>
    <dbReference type="NCBI Taxonomy" id="2282652"/>
    <lineage>
        <taxon>Bacteria</taxon>
        <taxon>Bacillati</taxon>
        <taxon>Actinomycetota</taxon>
        <taxon>Actinomycetes</taxon>
        <taxon>Kitasatosporales</taxon>
        <taxon>Streptomycetaceae</taxon>
        <taxon>Streptomyces</taxon>
    </lineage>
</organism>
<feature type="region of interest" description="Disordered" evidence="1">
    <location>
        <begin position="320"/>
        <end position="375"/>
    </location>
</feature>
<protein>
    <submittedName>
        <fullName evidence="3">Uncharacterized protein</fullName>
    </submittedName>
</protein>
<reference evidence="3 4" key="1">
    <citation type="submission" date="2018-07" db="EMBL/GenBank/DDBJ databases">
        <title>Streptomyces species from bats.</title>
        <authorList>
            <person name="Dunlap C."/>
        </authorList>
    </citation>
    <scope>NUCLEOTIDE SEQUENCE [LARGE SCALE GENOMIC DNA]</scope>
    <source>
        <strain evidence="3 4">AC230</strain>
    </source>
</reference>
<dbReference type="OrthoDB" id="3441998at2"/>